<protein>
    <submittedName>
        <fullName evidence="2">Uncharacterized protein</fullName>
    </submittedName>
</protein>
<sequence>MAGLCEGGNEPRGSLKASPTPKVAQQFCFNWLRENPGKTPTGNLSNQDLIPDPLVSRSDLVTGLLFDASEEEEESCFRVGQQCDVPV</sequence>
<organism evidence="2 3">
    <name type="scientific">Periplaneta americana</name>
    <name type="common">American cockroach</name>
    <name type="synonym">Blatta americana</name>
    <dbReference type="NCBI Taxonomy" id="6978"/>
    <lineage>
        <taxon>Eukaryota</taxon>
        <taxon>Metazoa</taxon>
        <taxon>Ecdysozoa</taxon>
        <taxon>Arthropoda</taxon>
        <taxon>Hexapoda</taxon>
        <taxon>Insecta</taxon>
        <taxon>Pterygota</taxon>
        <taxon>Neoptera</taxon>
        <taxon>Polyneoptera</taxon>
        <taxon>Dictyoptera</taxon>
        <taxon>Blattodea</taxon>
        <taxon>Blattoidea</taxon>
        <taxon>Blattidae</taxon>
        <taxon>Blattinae</taxon>
        <taxon>Periplaneta</taxon>
    </lineage>
</organism>
<comment type="caution">
    <text evidence="2">The sequence shown here is derived from an EMBL/GenBank/DDBJ whole genome shotgun (WGS) entry which is preliminary data.</text>
</comment>
<evidence type="ECO:0000256" key="1">
    <source>
        <dbReference type="SAM" id="MobiDB-lite"/>
    </source>
</evidence>
<feature type="region of interest" description="Disordered" evidence="1">
    <location>
        <begin position="1"/>
        <end position="21"/>
    </location>
</feature>
<dbReference type="Proteomes" id="UP001148838">
    <property type="component" value="Unassembled WGS sequence"/>
</dbReference>
<evidence type="ECO:0000313" key="3">
    <source>
        <dbReference type="Proteomes" id="UP001148838"/>
    </source>
</evidence>
<proteinExistence type="predicted"/>
<evidence type="ECO:0000313" key="2">
    <source>
        <dbReference type="EMBL" id="KAJ4445537.1"/>
    </source>
</evidence>
<dbReference type="EMBL" id="JAJSOF020000009">
    <property type="protein sequence ID" value="KAJ4445537.1"/>
    <property type="molecule type" value="Genomic_DNA"/>
</dbReference>
<gene>
    <name evidence="2" type="ORF">ANN_12217</name>
</gene>
<name>A0ABQ8THY8_PERAM</name>
<keyword evidence="3" id="KW-1185">Reference proteome</keyword>
<accession>A0ABQ8THY8</accession>
<reference evidence="2 3" key="1">
    <citation type="journal article" date="2022" name="Allergy">
        <title>Genome assembly and annotation of Periplaneta americana reveal a comprehensive cockroach allergen profile.</title>
        <authorList>
            <person name="Wang L."/>
            <person name="Xiong Q."/>
            <person name="Saelim N."/>
            <person name="Wang L."/>
            <person name="Nong W."/>
            <person name="Wan A.T."/>
            <person name="Shi M."/>
            <person name="Liu X."/>
            <person name="Cao Q."/>
            <person name="Hui J.H.L."/>
            <person name="Sookrung N."/>
            <person name="Leung T.F."/>
            <person name="Tungtrongchitr A."/>
            <person name="Tsui S.K.W."/>
        </authorList>
    </citation>
    <scope>NUCLEOTIDE SEQUENCE [LARGE SCALE GENOMIC DNA]</scope>
    <source>
        <strain evidence="2">PWHHKU_190912</strain>
    </source>
</reference>